<keyword evidence="1" id="KW-0472">Membrane</keyword>
<gene>
    <name evidence="3" type="ORF">ESCO_002061</name>
</gene>
<keyword evidence="4" id="KW-1185">Reference proteome</keyword>
<dbReference type="STRING" id="150374.A0A0M8MZG1"/>
<feature type="transmembrane region" description="Helical" evidence="1">
    <location>
        <begin position="114"/>
        <end position="133"/>
    </location>
</feature>
<protein>
    <recommendedName>
        <fullName evidence="5">MARVEL domain-containing protein</fullName>
    </recommendedName>
</protein>
<evidence type="ECO:0000256" key="1">
    <source>
        <dbReference type="SAM" id="Phobius"/>
    </source>
</evidence>
<keyword evidence="1" id="KW-0812">Transmembrane</keyword>
<evidence type="ECO:0000256" key="2">
    <source>
        <dbReference type="SAM" id="SignalP"/>
    </source>
</evidence>
<keyword evidence="1" id="KW-1133">Transmembrane helix</keyword>
<evidence type="ECO:0008006" key="5">
    <source>
        <dbReference type="Google" id="ProtNLM"/>
    </source>
</evidence>
<evidence type="ECO:0000313" key="4">
    <source>
        <dbReference type="Proteomes" id="UP000053831"/>
    </source>
</evidence>
<sequence length="265" mass="28786">MCFWLLLAPIFYALTDPRESTPRADGAPAVQHVHFPPFSRTWETVKTCVHIAAVLTSIPGVGISAYLMSAYYQDPSRISIVGLVGLPVLLLTFLWNALELILRAKRQWKTGSRPATHVATGLIISIITVWIGSSLARGTTRTSCRHFDFSVYDTCLDHSDPFSPHIDPNMPPCVTAFVLINAAFHLFIFLAGCVDLHRRNKENRRLDAAADAAAASRPQAGGAAMETVQNGVTLAAPSLQVPMAAASVHSLRESYATPHAERSAV</sequence>
<organism evidence="3 4">
    <name type="scientific">Escovopsis weberi</name>
    <dbReference type="NCBI Taxonomy" id="150374"/>
    <lineage>
        <taxon>Eukaryota</taxon>
        <taxon>Fungi</taxon>
        <taxon>Dikarya</taxon>
        <taxon>Ascomycota</taxon>
        <taxon>Pezizomycotina</taxon>
        <taxon>Sordariomycetes</taxon>
        <taxon>Hypocreomycetidae</taxon>
        <taxon>Hypocreales</taxon>
        <taxon>Hypocreaceae</taxon>
        <taxon>Escovopsis</taxon>
    </lineage>
</organism>
<proteinExistence type="predicted"/>
<feature type="transmembrane region" description="Helical" evidence="1">
    <location>
        <begin position="78"/>
        <end position="102"/>
    </location>
</feature>
<keyword evidence="2" id="KW-0732">Signal</keyword>
<name>A0A0M8MZG1_ESCWE</name>
<evidence type="ECO:0000313" key="3">
    <source>
        <dbReference type="EMBL" id="KOS22426.1"/>
    </source>
</evidence>
<comment type="caution">
    <text evidence="3">The sequence shown here is derived from an EMBL/GenBank/DDBJ whole genome shotgun (WGS) entry which is preliminary data.</text>
</comment>
<dbReference type="Proteomes" id="UP000053831">
    <property type="component" value="Unassembled WGS sequence"/>
</dbReference>
<feature type="chain" id="PRO_5005818998" description="MARVEL domain-containing protein" evidence="2">
    <location>
        <begin position="18"/>
        <end position="265"/>
    </location>
</feature>
<accession>A0A0M8MZG1</accession>
<feature type="transmembrane region" description="Helical" evidence="1">
    <location>
        <begin position="48"/>
        <end position="72"/>
    </location>
</feature>
<dbReference type="OrthoDB" id="5279542at2759"/>
<reference evidence="3 4" key="1">
    <citation type="submission" date="2015-07" db="EMBL/GenBank/DDBJ databases">
        <title>The genome of the fungus Escovopsis weberi, a specialized disease agent of ant agriculture.</title>
        <authorList>
            <person name="de Man T.J."/>
            <person name="Stajich J.E."/>
            <person name="Kubicek C.P."/>
            <person name="Chenthamara K."/>
            <person name="Atanasova L."/>
            <person name="Druzhinina I.S."/>
            <person name="Birnbaum S."/>
            <person name="Barribeau S.M."/>
            <person name="Teiling C."/>
            <person name="Suen G."/>
            <person name="Currie C."/>
            <person name="Gerardo N.M."/>
        </authorList>
    </citation>
    <scope>NUCLEOTIDE SEQUENCE [LARGE SCALE GENOMIC DNA]</scope>
</reference>
<dbReference type="EMBL" id="LGSR01000006">
    <property type="protein sequence ID" value="KOS22426.1"/>
    <property type="molecule type" value="Genomic_DNA"/>
</dbReference>
<feature type="transmembrane region" description="Helical" evidence="1">
    <location>
        <begin position="174"/>
        <end position="196"/>
    </location>
</feature>
<dbReference type="AlphaFoldDB" id="A0A0M8MZG1"/>
<feature type="signal peptide" evidence="2">
    <location>
        <begin position="1"/>
        <end position="17"/>
    </location>
</feature>